<evidence type="ECO:0000313" key="2">
    <source>
        <dbReference type="EMBL" id="KAL2652667.1"/>
    </source>
</evidence>
<evidence type="ECO:0000313" key="3">
    <source>
        <dbReference type="Proteomes" id="UP001605036"/>
    </source>
</evidence>
<protein>
    <submittedName>
        <fullName evidence="2">Uncharacterized protein</fullName>
    </submittedName>
</protein>
<dbReference type="Proteomes" id="UP001605036">
    <property type="component" value="Unassembled WGS sequence"/>
</dbReference>
<gene>
    <name evidence="2" type="ORF">R1flu_020795</name>
</gene>
<reference evidence="2 3" key="1">
    <citation type="submission" date="2024-09" db="EMBL/GenBank/DDBJ databases">
        <title>Chromosome-scale assembly of Riccia fluitans.</title>
        <authorList>
            <person name="Paukszto L."/>
            <person name="Sawicki J."/>
            <person name="Karawczyk K."/>
            <person name="Piernik-Szablinska J."/>
            <person name="Szczecinska M."/>
            <person name="Mazdziarz M."/>
        </authorList>
    </citation>
    <scope>NUCLEOTIDE SEQUENCE [LARGE SCALE GENOMIC DNA]</scope>
    <source>
        <strain evidence="2">Rf_01</strain>
        <tissue evidence="2">Aerial parts of the thallus</tissue>
    </source>
</reference>
<feature type="region of interest" description="Disordered" evidence="1">
    <location>
        <begin position="78"/>
        <end position="149"/>
    </location>
</feature>
<comment type="caution">
    <text evidence="2">The sequence shown here is derived from an EMBL/GenBank/DDBJ whole genome shotgun (WGS) entry which is preliminary data.</text>
</comment>
<feature type="compositionally biased region" description="Polar residues" evidence="1">
    <location>
        <begin position="90"/>
        <end position="105"/>
    </location>
</feature>
<name>A0ABD1ZMI1_9MARC</name>
<organism evidence="2 3">
    <name type="scientific">Riccia fluitans</name>
    <dbReference type="NCBI Taxonomy" id="41844"/>
    <lineage>
        <taxon>Eukaryota</taxon>
        <taxon>Viridiplantae</taxon>
        <taxon>Streptophyta</taxon>
        <taxon>Embryophyta</taxon>
        <taxon>Marchantiophyta</taxon>
        <taxon>Marchantiopsida</taxon>
        <taxon>Marchantiidae</taxon>
        <taxon>Marchantiales</taxon>
        <taxon>Ricciaceae</taxon>
        <taxon>Riccia</taxon>
    </lineage>
</organism>
<dbReference type="EMBL" id="JBHFFA010000001">
    <property type="protein sequence ID" value="KAL2652667.1"/>
    <property type="molecule type" value="Genomic_DNA"/>
</dbReference>
<keyword evidence="3" id="KW-1185">Reference proteome</keyword>
<accession>A0ABD1ZMI1</accession>
<evidence type="ECO:0000256" key="1">
    <source>
        <dbReference type="SAM" id="MobiDB-lite"/>
    </source>
</evidence>
<proteinExistence type="predicted"/>
<dbReference type="AlphaFoldDB" id="A0ABD1ZMI1"/>
<sequence>MKNPEDHTAGGYHTPVADPLTMYMAQDQIGSERQRTVPILTSRNLFGSPVNSQKNNRFASLRDNATFVRGPSNSVIALGTGPSWPPGTIGSRQKNPGFSPTQSTPYLGGQWPIPGPSDGSPPTTPKSSRHMEAVAGNQHPESSSIDCEGFTDITFGTPAWYQGEIEHVELHSLQRHSS</sequence>